<dbReference type="Proteomes" id="UP000299102">
    <property type="component" value="Unassembled WGS sequence"/>
</dbReference>
<evidence type="ECO:0000313" key="3">
    <source>
        <dbReference type="Proteomes" id="UP000299102"/>
    </source>
</evidence>
<sequence>MHRFKRFPTPSAAPRANFAPFSSAFVTNFTAAEFLLECCIHPSTTEAGASIKRQLRNERHRTEPNCKGLCLIVLMPIYVDNSSDPKVGRRARVDAAVGRVEFSKMSQSTEEKSNSSLDKTVSRR</sequence>
<accession>A0A4C1TT98</accession>
<organism evidence="2 3">
    <name type="scientific">Eumeta variegata</name>
    <name type="common">Bagworm moth</name>
    <name type="synonym">Eumeta japonica</name>
    <dbReference type="NCBI Taxonomy" id="151549"/>
    <lineage>
        <taxon>Eukaryota</taxon>
        <taxon>Metazoa</taxon>
        <taxon>Ecdysozoa</taxon>
        <taxon>Arthropoda</taxon>
        <taxon>Hexapoda</taxon>
        <taxon>Insecta</taxon>
        <taxon>Pterygota</taxon>
        <taxon>Neoptera</taxon>
        <taxon>Endopterygota</taxon>
        <taxon>Lepidoptera</taxon>
        <taxon>Glossata</taxon>
        <taxon>Ditrysia</taxon>
        <taxon>Tineoidea</taxon>
        <taxon>Psychidae</taxon>
        <taxon>Oiketicinae</taxon>
        <taxon>Eumeta</taxon>
    </lineage>
</organism>
<reference evidence="2 3" key="1">
    <citation type="journal article" date="2019" name="Commun. Biol.">
        <title>The bagworm genome reveals a unique fibroin gene that provides high tensile strength.</title>
        <authorList>
            <person name="Kono N."/>
            <person name="Nakamura H."/>
            <person name="Ohtoshi R."/>
            <person name="Tomita M."/>
            <person name="Numata K."/>
            <person name="Arakawa K."/>
        </authorList>
    </citation>
    <scope>NUCLEOTIDE SEQUENCE [LARGE SCALE GENOMIC DNA]</scope>
</reference>
<feature type="compositionally biased region" description="Polar residues" evidence="1">
    <location>
        <begin position="104"/>
        <end position="124"/>
    </location>
</feature>
<name>A0A4C1TT98_EUMVA</name>
<dbReference type="AlphaFoldDB" id="A0A4C1TT98"/>
<protein>
    <submittedName>
        <fullName evidence="2">Uncharacterized protein</fullName>
    </submittedName>
</protein>
<proteinExistence type="predicted"/>
<dbReference type="EMBL" id="BGZK01000086">
    <property type="protein sequence ID" value="GBP17243.1"/>
    <property type="molecule type" value="Genomic_DNA"/>
</dbReference>
<evidence type="ECO:0000256" key="1">
    <source>
        <dbReference type="SAM" id="MobiDB-lite"/>
    </source>
</evidence>
<gene>
    <name evidence="2" type="ORF">EVAR_17740_1</name>
</gene>
<evidence type="ECO:0000313" key="2">
    <source>
        <dbReference type="EMBL" id="GBP17243.1"/>
    </source>
</evidence>
<comment type="caution">
    <text evidence="2">The sequence shown here is derived from an EMBL/GenBank/DDBJ whole genome shotgun (WGS) entry which is preliminary data.</text>
</comment>
<keyword evidence="3" id="KW-1185">Reference proteome</keyword>
<feature type="region of interest" description="Disordered" evidence="1">
    <location>
        <begin position="102"/>
        <end position="124"/>
    </location>
</feature>